<name>A0A2K4DTK7_9STAP</name>
<evidence type="ECO:0000313" key="6">
    <source>
        <dbReference type="Proteomes" id="UP000242547"/>
    </source>
</evidence>
<dbReference type="AlphaFoldDB" id="A0A2K4DTK7"/>
<dbReference type="EMBL" id="PYZL01000017">
    <property type="protein sequence ID" value="PTE73840.1"/>
    <property type="molecule type" value="Genomic_DNA"/>
</dbReference>
<keyword evidence="1" id="KW-0472">Membrane</keyword>
<evidence type="ECO:0000313" key="5">
    <source>
        <dbReference type="Proteomes" id="UP000242088"/>
    </source>
</evidence>
<dbReference type="OrthoDB" id="9789113at2"/>
<dbReference type="SMART" id="SM00014">
    <property type="entry name" value="acidPPc"/>
    <property type="match status" value="1"/>
</dbReference>
<dbReference type="EMBL" id="PYZI01000005">
    <property type="protein sequence ID" value="PTF14164.1"/>
    <property type="molecule type" value="Genomic_DNA"/>
</dbReference>
<organism evidence="3 6">
    <name type="scientific">Staphylococcus devriesei</name>
    <dbReference type="NCBI Taxonomy" id="586733"/>
    <lineage>
        <taxon>Bacteria</taxon>
        <taxon>Bacillati</taxon>
        <taxon>Bacillota</taxon>
        <taxon>Bacilli</taxon>
        <taxon>Bacillales</taxon>
        <taxon>Staphylococcaceae</taxon>
        <taxon>Staphylococcus</taxon>
    </lineage>
</organism>
<accession>A0A2K4DTK7</accession>
<dbReference type="GeneID" id="48888974"/>
<dbReference type="InterPro" id="IPR036938">
    <property type="entry name" value="PAP2/HPO_sf"/>
</dbReference>
<feature type="transmembrane region" description="Helical" evidence="1">
    <location>
        <begin position="140"/>
        <end position="160"/>
    </location>
</feature>
<sequence>MKQKREFAPSITVPMFIVGLLIFIFAALNVIWNTWIIQNIDLASLHWVTEQFGKPQRHFQGNIWHNFITFCAEIGEVKSILYITAFLALILLFKNYKLSIWLILSIYTGTLLNYLIKQMVERQRPYNHLIRDHGFSFPSGHSNASTLLALTLLIVIIPIIKSKALRLIISLITVIIWLGVLWCRVYFHAHYIIDVVGGVSLGMLWIALYLMIIPLFYLNFSKKPENSR</sequence>
<dbReference type="InterPro" id="IPR000326">
    <property type="entry name" value="PAP2/HPO"/>
</dbReference>
<dbReference type="Proteomes" id="UP000242547">
    <property type="component" value="Unassembled WGS sequence"/>
</dbReference>
<keyword evidence="1" id="KW-0812">Transmembrane</keyword>
<keyword evidence="1" id="KW-1133">Transmembrane helix</keyword>
<evidence type="ECO:0000259" key="2">
    <source>
        <dbReference type="SMART" id="SM00014"/>
    </source>
</evidence>
<dbReference type="RefSeq" id="WP_103165664.1">
    <property type="nucleotide sequence ID" value="NZ_CP130489.1"/>
</dbReference>
<feature type="transmembrane region" description="Helical" evidence="1">
    <location>
        <begin position="167"/>
        <end position="187"/>
    </location>
</feature>
<dbReference type="Pfam" id="PF01569">
    <property type="entry name" value="PAP2"/>
    <property type="match status" value="1"/>
</dbReference>
<reference evidence="5 6" key="1">
    <citation type="journal article" date="2016" name="Front. Microbiol.">
        <title>Comprehensive Phylogenetic Analysis of Bovine Non-aureus Staphylococci Species Based on Whole-Genome Sequencing.</title>
        <authorList>
            <person name="Naushad S."/>
            <person name="Barkema H.W."/>
            <person name="Luby C."/>
            <person name="Condas L.A."/>
            <person name="Nobrega D.B."/>
            <person name="Carson D.A."/>
            <person name="De Buck J."/>
        </authorList>
    </citation>
    <scope>NUCLEOTIDE SEQUENCE [LARGE SCALE GENOMIC DNA]</scope>
    <source>
        <strain evidence="4 5">SNUC 1409</strain>
        <strain evidence="3 6">SNUC 761</strain>
    </source>
</reference>
<protein>
    <submittedName>
        <fullName evidence="3">PAP2 family protein</fullName>
    </submittedName>
</protein>
<evidence type="ECO:0000313" key="4">
    <source>
        <dbReference type="EMBL" id="PTF14164.1"/>
    </source>
</evidence>
<dbReference type="PANTHER" id="PTHR14969:SF13">
    <property type="entry name" value="AT30094P"/>
    <property type="match status" value="1"/>
</dbReference>
<feature type="transmembrane region" description="Helical" evidence="1">
    <location>
        <begin position="67"/>
        <end position="93"/>
    </location>
</feature>
<comment type="caution">
    <text evidence="3">The sequence shown here is derived from an EMBL/GenBank/DDBJ whole genome shotgun (WGS) entry which is preliminary data.</text>
</comment>
<feature type="transmembrane region" description="Helical" evidence="1">
    <location>
        <begin position="12"/>
        <end position="32"/>
    </location>
</feature>
<gene>
    <name evidence="3" type="ORF">BUY44_04230</name>
    <name evidence="4" type="ORF">BUY47_05810</name>
</gene>
<dbReference type="Gene3D" id="1.20.144.10">
    <property type="entry name" value="Phosphatidic acid phosphatase type 2/haloperoxidase"/>
    <property type="match status" value="1"/>
</dbReference>
<dbReference type="Proteomes" id="UP000242088">
    <property type="component" value="Unassembled WGS sequence"/>
</dbReference>
<keyword evidence="5" id="KW-1185">Reference proteome</keyword>
<feature type="domain" description="Phosphatidic acid phosphatase type 2/haloperoxidase" evidence="2">
    <location>
        <begin position="98"/>
        <end position="210"/>
    </location>
</feature>
<reference evidence="4" key="2">
    <citation type="submission" date="2018-03" db="EMBL/GenBank/DDBJ databases">
        <authorList>
            <person name="Naushad S."/>
        </authorList>
    </citation>
    <scope>NUCLEOTIDE SEQUENCE</scope>
    <source>
        <strain evidence="4">SNUC 1409</strain>
    </source>
</reference>
<evidence type="ECO:0000313" key="3">
    <source>
        <dbReference type="EMBL" id="PTE73840.1"/>
    </source>
</evidence>
<reference evidence="3" key="3">
    <citation type="submission" date="2018-03" db="EMBL/GenBank/DDBJ databases">
        <authorList>
            <person name="Keele B.F."/>
        </authorList>
    </citation>
    <scope>NUCLEOTIDE SEQUENCE</scope>
    <source>
        <strain evidence="3">SNUC 761</strain>
    </source>
</reference>
<dbReference type="PANTHER" id="PTHR14969">
    <property type="entry name" value="SPHINGOSINE-1-PHOSPHATE PHOSPHOHYDROLASE"/>
    <property type="match status" value="1"/>
</dbReference>
<dbReference type="CDD" id="cd03392">
    <property type="entry name" value="PAP2_like_2"/>
    <property type="match status" value="1"/>
</dbReference>
<evidence type="ECO:0000256" key="1">
    <source>
        <dbReference type="SAM" id="Phobius"/>
    </source>
</evidence>
<dbReference type="SUPFAM" id="SSF48317">
    <property type="entry name" value="Acid phosphatase/Vanadium-dependent haloperoxidase"/>
    <property type="match status" value="1"/>
</dbReference>
<proteinExistence type="predicted"/>
<feature type="transmembrane region" description="Helical" evidence="1">
    <location>
        <begin position="199"/>
        <end position="220"/>
    </location>
</feature>
<feature type="transmembrane region" description="Helical" evidence="1">
    <location>
        <begin position="100"/>
        <end position="120"/>
    </location>
</feature>